<evidence type="ECO:0000256" key="1">
    <source>
        <dbReference type="SAM" id="Phobius"/>
    </source>
</evidence>
<keyword evidence="1" id="KW-0472">Membrane</keyword>
<feature type="transmembrane region" description="Helical" evidence="1">
    <location>
        <begin position="158"/>
        <end position="179"/>
    </location>
</feature>
<reference evidence="2 3" key="1">
    <citation type="submission" date="2024-04" db="EMBL/GenBank/DDBJ databases">
        <title>Defined microbial consortia suppress multidrug-resistant proinflammatory Enterobacteriaceae via ecological control.</title>
        <authorList>
            <person name="Furuichi M."/>
            <person name="Kawaguchi T."/>
            <person name="Pust M."/>
            <person name="Yasuma K."/>
            <person name="Plichta D."/>
            <person name="Hasegawa N."/>
            <person name="Ohya T."/>
            <person name="Bhattarai S."/>
            <person name="Sasajima S."/>
            <person name="Aoto Y."/>
            <person name="Tuganbaev T."/>
            <person name="Yaginuma M."/>
            <person name="Ueda M."/>
            <person name="Okahashi N."/>
            <person name="Amafuji K."/>
            <person name="Kiridooshi Y."/>
            <person name="Sugita K."/>
            <person name="Strazar M."/>
            <person name="Skelly A."/>
            <person name="Suda W."/>
            <person name="Hattori M."/>
            <person name="Nakamoto N."/>
            <person name="Caballero S."/>
            <person name="Norman J."/>
            <person name="Olle B."/>
            <person name="Tanoue T."/>
            <person name="Arita M."/>
            <person name="Bucci V."/>
            <person name="Atarashi K."/>
            <person name="Xavier R."/>
            <person name="Honda K."/>
        </authorList>
    </citation>
    <scope>NUCLEOTIDE SEQUENCE [LARGE SCALE GENOMIC DNA]</scope>
    <source>
        <strain evidence="3">f13</strain>
    </source>
</reference>
<protein>
    <submittedName>
        <fullName evidence="2">YitT family protein</fullName>
    </submittedName>
</protein>
<dbReference type="Pfam" id="PF19700">
    <property type="entry name" value="DUF6198"/>
    <property type="match status" value="1"/>
</dbReference>
<feature type="transmembrane region" description="Helical" evidence="1">
    <location>
        <begin position="82"/>
        <end position="99"/>
    </location>
</feature>
<dbReference type="Proteomes" id="UP001600894">
    <property type="component" value="Unassembled WGS sequence"/>
</dbReference>
<dbReference type="PANTHER" id="PTHR40078:SF1">
    <property type="entry name" value="INTEGRAL MEMBRANE PROTEIN"/>
    <property type="match status" value="1"/>
</dbReference>
<feature type="transmembrane region" description="Helical" evidence="1">
    <location>
        <begin position="12"/>
        <end position="32"/>
    </location>
</feature>
<dbReference type="RefSeq" id="WP_176253866.1">
    <property type="nucleotide sequence ID" value="NZ_BAABXL010000001.1"/>
</dbReference>
<dbReference type="InterPro" id="IPR038750">
    <property type="entry name" value="YczE/YyaS-like"/>
</dbReference>
<evidence type="ECO:0000313" key="2">
    <source>
        <dbReference type="EMBL" id="GAA6268924.1"/>
    </source>
</evidence>
<evidence type="ECO:0000313" key="3">
    <source>
        <dbReference type="Proteomes" id="UP001600894"/>
    </source>
</evidence>
<feature type="transmembrane region" description="Helical" evidence="1">
    <location>
        <begin position="52"/>
        <end position="70"/>
    </location>
</feature>
<dbReference type="EMBL" id="BAABXL010000001">
    <property type="protein sequence ID" value="GAA6268924.1"/>
    <property type="molecule type" value="Genomic_DNA"/>
</dbReference>
<sequence>MNTCKSAKNYLIFSAGVLISATGIGFITRAGLGTSPISGTPFVLSLATAPSMGFYTFCFNMLFVLGEALIRRCFTLMQALQIPAALLFSVCIDLALSIIPTQYGGPYINSLIFLAVGCIVMAFGISLEVLANVIMLPAEALVRALSLRYHWQFGNVKVVFDTSLTLAAALLAMIFFYKLNGVREGTVISALAVGQIVKVFGSFWKYNAPS</sequence>
<feature type="transmembrane region" description="Helical" evidence="1">
    <location>
        <begin position="185"/>
        <end position="204"/>
    </location>
</feature>
<keyword evidence="1" id="KW-0812">Transmembrane</keyword>
<keyword evidence="3" id="KW-1185">Reference proteome</keyword>
<organism evidence="2 3">
    <name type="scientific">Enterocloster alcoholdehydrogenati</name>
    <dbReference type="NCBI Taxonomy" id="2547410"/>
    <lineage>
        <taxon>Bacteria</taxon>
        <taxon>Bacillati</taxon>
        <taxon>Bacillota</taxon>
        <taxon>Clostridia</taxon>
        <taxon>Lachnospirales</taxon>
        <taxon>Lachnospiraceae</taxon>
        <taxon>Enterocloster</taxon>
    </lineage>
</organism>
<accession>A0ABQ0AY13</accession>
<gene>
    <name evidence="2" type="ORF">F130042H8_19840</name>
</gene>
<name>A0ABQ0AY13_9FIRM</name>
<keyword evidence="1" id="KW-1133">Transmembrane helix</keyword>
<dbReference type="PANTHER" id="PTHR40078">
    <property type="entry name" value="INTEGRAL MEMBRANE PROTEIN-RELATED"/>
    <property type="match status" value="1"/>
</dbReference>
<feature type="transmembrane region" description="Helical" evidence="1">
    <location>
        <begin position="111"/>
        <end position="137"/>
    </location>
</feature>
<proteinExistence type="predicted"/>
<comment type="caution">
    <text evidence="2">The sequence shown here is derived from an EMBL/GenBank/DDBJ whole genome shotgun (WGS) entry which is preliminary data.</text>
</comment>